<proteinExistence type="predicted"/>
<evidence type="ECO:0000313" key="14">
    <source>
        <dbReference type="Proteomes" id="UP000256838"/>
    </source>
</evidence>
<comment type="caution">
    <text evidence="13">The sequence shown here is derived from an EMBL/GenBank/DDBJ whole genome shotgun (WGS) entry which is preliminary data.</text>
</comment>
<evidence type="ECO:0000256" key="11">
    <source>
        <dbReference type="SAM" id="SignalP"/>
    </source>
</evidence>
<dbReference type="GO" id="GO:0009279">
    <property type="term" value="C:cell outer membrane"/>
    <property type="evidence" value="ECO:0007669"/>
    <property type="project" value="UniProtKB-SubCell"/>
</dbReference>
<keyword evidence="10" id="KW-0998">Cell outer membrane</keyword>
<feature type="domain" description="Porin" evidence="12">
    <location>
        <begin position="24"/>
        <end position="330"/>
    </location>
</feature>
<evidence type="ECO:0000259" key="12">
    <source>
        <dbReference type="Pfam" id="PF13609"/>
    </source>
</evidence>
<sequence>MRSQHRCISGSFLLGALLGSIGITAHAQSNVTLYGIVDAGILYTSKTRDGATGANDGRQIGLITGGSSASFFGLKGTEDLGDGLKAIFQLESGIDVSNGGFADSNGNFFGRQAWVGMTGGFGTVKAGLQYSPFALSIITTDPRSVSYFGSGVPIAIGRVLVTGVYNANAISYTSPRIAGLQGSAMLAMGGTAGNFQAGRQYSGRLNYQFGQFTIDAAMYSGNPGGSAASTPTPSTVAFSGRTIGAAYRFDALTVKAVFANYKIAGSFDSRVFGGGLSYDVTPAVNVDAGVWLTRDGNDSNNHSIMAATGVRYSLSKATSLYGQLGFVDNHGLMDTGLSTNDALYGVKGSTFGADIGIRHSF</sequence>
<keyword evidence="8" id="KW-0626">Porin</keyword>
<dbReference type="OrthoDB" id="8961834at2"/>
<dbReference type="InterPro" id="IPR033900">
    <property type="entry name" value="Gram_neg_porin_domain"/>
</dbReference>
<organism evidence="13 14">
    <name type="scientific">Trinickia dinghuensis</name>
    <dbReference type="NCBI Taxonomy" id="2291023"/>
    <lineage>
        <taxon>Bacteria</taxon>
        <taxon>Pseudomonadati</taxon>
        <taxon>Pseudomonadota</taxon>
        <taxon>Betaproteobacteria</taxon>
        <taxon>Burkholderiales</taxon>
        <taxon>Burkholderiaceae</taxon>
        <taxon>Trinickia</taxon>
    </lineage>
</organism>
<feature type="signal peptide" evidence="11">
    <location>
        <begin position="1"/>
        <end position="27"/>
    </location>
</feature>
<dbReference type="GO" id="GO:0046930">
    <property type="term" value="C:pore complex"/>
    <property type="evidence" value="ECO:0007669"/>
    <property type="project" value="UniProtKB-KW"/>
</dbReference>
<evidence type="ECO:0000256" key="2">
    <source>
        <dbReference type="ARBA" id="ARBA00011233"/>
    </source>
</evidence>
<dbReference type="PANTHER" id="PTHR34501:SF9">
    <property type="entry name" value="MAJOR OUTER MEMBRANE PROTEIN P.IA"/>
    <property type="match status" value="1"/>
</dbReference>
<keyword evidence="14" id="KW-1185">Reference proteome</keyword>
<feature type="chain" id="PRO_5017578303" evidence="11">
    <location>
        <begin position="28"/>
        <end position="361"/>
    </location>
</feature>
<dbReference type="SUPFAM" id="SSF56935">
    <property type="entry name" value="Porins"/>
    <property type="match status" value="1"/>
</dbReference>
<dbReference type="InterPro" id="IPR001702">
    <property type="entry name" value="Porin_Gram-ve"/>
</dbReference>
<evidence type="ECO:0000313" key="13">
    <source>
        <dbReference type="EMBL" id="RDU97983.1"/>
    </source>
</evidence>
<evidence type="ECO:0000256" key="5">
    <source>
        <dbReference type="ARBA" id="ARBA00022692"/>
    </source>
</evidence>
<protein>
    <submittedName>
        <fullName evidence="13">Porin</fullName>
    </submittedName>
</protein>
<keyword evidence="9" id="KW-0472">Membrane</keyword>
<dbReference type="InterPro" id="IPR050298">
    <property type="entry name" value="Gram-neg_bact_OMP"/>
</dbReference>
<comment type="subunit">
    <text evidence="2">Homotrimer.</text>
</comment>
<keyword evidence="7" id="KW-0406">Ion transport</keyword>
<dbReference type="PANTHER" id="PTHR34501">
    <property type="entry name" value="PROTEIN YDDL-RELATED"/>
    <property type="match status" value="1"/>
</dbReference>
<dbReference type="GO" id="GO:0034220">
    <property type="term" value="P:monoatomic ion transmembrane transport"/>
    <property type="evidence" value="ECO:0007669"/>
    <property type="project" value="InterPro"/>
</dbReference>
<dbReference type="RefSeq" id="WP_115534509.1">
    <property type="nucleotide sequence ID" value="NZ_QRGA01000008.1"/>
</dbReference>
<evidence type="ECO:0000256" key="10">
    <source>
        <dbReference type="ARBA" id="ARBA00023237"/>
    </source>
</evidence>
<dbReference type="PRINTS" id="PR00184">
    <property type="entry name" value="NEISSPPORIN"/>
</dbReference>
<keyword evidence="6 11" id="KW-0732">Signal</keyword>
<evidence type="ECO:0000256" key="3">
    <source>
        <dbReference type="ARBA" id="ARBA00022448"/>
    </source>
</evidence>
<name>A0A3D8JXU9_9BURK</name>
<keyword evidence="5" id="KW-0812">Transmembrane</keyword>
<dbReference type="InterPro" id="IPR002299">
    <property type="entry name" value="Porin_Neis"/>
</dbReference>
<keyword evidence="4" id="KW-1134">Transmembrane beta strand</keyword>
<evidence type="ECO:0000256" key="6">
    <source>
        <dbReference type="ARBA" id="ARBA00022729"/>
    </source>
</evidence>
<dbReference type="PRINTS" id="PR00182">
    <property type="entry name" value="ECOLNEIPORIN"/>
</dbReference>
<accession>A0A3D8JXU9</accession>
<evidence type="ECO:0000256" key="1">
    <source>
        <dbReference type="ARBA" id="ARBA00004571"/>
    </source>
</evidence>
<dbReference type="EMBL" id="QRGA01000008">
    <property type="protein sequence ID" value="RDU97983.1"/>
    <property type="molecule type" value="Genomic_DNA"/>
</dbReference>
<evidence type="ECO:0000256" key="7">
    <source>
        <dbReference type="ARBA" id="ARBA00023065"/>
    </source>
</evidence>
<keyword evidence="3" id="KW-0813">Transport</keyword>
<dbReference type="CDD" id="cd00342">
    <property type="entry name" value="gram_neg_porins"/>
    <property type="match status" value="1"/>
</dbReference>
<gene>
    <name evidence="13" type="ORF">DWV00_15765</name>
</gene>
<evidence type="ECO:0000256" key="4">
    <source>
        <dbReference type="ARBA" id="ARBA00022452"/>
    </source>
</evidence>
<evidence type="ECO:0000256" key="9">
    <source>
        <dbReference type="ARBA" id="ARBA00023136"/>
    </source>
</evidence>
<comment type="subcellular location">
    <subcellularLocation>
        <location evidence="1">Cell outer membrane</location>
        <topology evidence="1">Multi-pass membrane protein</topology>
    </subcellularLocation>
</comment>
<evidence type="ECO:0000256" key="8">
    <source>
        <dbReference type="ARBA" id="ARBA00023114"/>
    </source>
</evidence>
<dbReference type="Pfam" id="PF13609">
    <property type="entry name" value="Porin_4"/>
    <property type="match status" value="1"/>
</dbReference>
<dbReference type="GO" id="GO:0015288">
    <property type="term" value="F:porin activity"/>
    <property type="evidence" value="ECO:0007669"/>
    <property type="project" value="UniProtKB-KW"/>
</dbReference>
<dbReference type="InterPro" id="IPR023614">
    <property type="entry name" value="Porin_dom_sf"/>
</dbReference>
<dbReference type="AlphaFoldDB" id="A0A3D8JXU9"/>
<reference evidence="13 14" key="1">
    <citation type="submission" date="2018-08" db="EMBL/GenBank/DDBJ databases">
        <title>Paraburkholderia sp. DHOM06 isolated from forest soil.</title>
        <authorList>
            <person name="Gao Z.-H."/>
            <person name="Qiu L.-H."/>
        </authorList>
    </citation>
    <scope>NUCLEOTIDE SEQUENCE [LARGE SCALE GENOMIC DNA]</scope>
    <source>
        <strain evidence="13 14">DHOM06</strain>
    </source>
</reference>
<dbReference type="Proteomes" id="UP000256838">
    <property type="component" value="Unassembled WGS sequence"/>
</dbReference>
<dbReference type="Gene3D" id="2.40.160.10">
    <property type="entry name" value="Porin"/>
    <property type="match status" value="1"/>
</dbReference>